<protein>
    <submittedName>
        <fullName evidence="1">Uncharacterized protein</fullName>
    </submittedName>
</protein>
<reference evidence="1 2" key="1">
    <citation type="submission" date="2015-10" db="EMBL/GenBank/DDBJ databases">
        <title>Draft genomes sequences of Candida glabrata isolates 1A, 1B, 2A, 2B, 3A and 3B.</title>
        <authorList>
            <person name="Haavelsrud O.E."/>
            <person name="Gaustad P."/>
        </authorList>
    </citation>
    <scope>NUCLEOTIDE SEQUENCE [LARGE SCALE GENOMIC DNA]</scope>
    <source>
        <strain evidence="1">910700640</strain>
    </source>
</reference>
<dbReference type="VEuPathDB" id="FungiDB:GWK60_L02761"/>
<dbReference type="GO" id="GO:0006364">
    <property type="term" value="P:rRNA processing"/>
    <property type="evidence" value="ECO:0007669"/>
    <property type="project" value="InterPro"/>
</dbReference>
<evidence type="ECO:0000313" key="1">
    <source>
        <dbReference type="EMBL" id="KTB05685.1"/>
    </source>
</evidence>
<accession>A0A0W0D1F7</accession>
<gene>
    <name evidence="1" type="ORF">AO440_002466</name>
</gene>
<dbReference type="VEuPathDB" id="FungiDB:GVI51_I02761"/>
<dbReference type="InterPro" id="IPR013241">
    <property type="entry name" value="RNase_P_Pop3"/>
</dbReference>
<dbReference type="Pfam" id="PF08228">
    <property type="entry name" value="RNase_P_pop3"/>
    <property type="match status" value="1"/>
</dbReference>
<dbReference type="VEuPathDB" id="FungiDB:B1J91_I03014g"/>
<comment type="caution">
    <text evidence="1">The sequence shown here is derived from an EMBL/GenBank/DDBJ whole genome shotgun (WGS) entry which is preliminary data.</text>
</comment>
<dbReference type="AlphaFoldDB" id="A0A0W0D1F7"/>
<sequence length="160" mass="18133">MMKRGGRVIPVLEDPYSNEKWPYCTPEQLELLDTYMDRSVLRALKNSKPGEETGVVFDIAEILRVLQSESADVYVLALWNDSMLMRQLRLLVAVKNVPLIPINKKINSKLLEHVGDSYADVLLLKKTASLDQSLANLLDSIEQPPTPFLEPVRYHPTTIS</sequence>
<dbReference type="EMBL" id="LLZZ01000112">
    <property type="protein sequence ID" value="KTB05685.1"/>
    <property type="molecule type" value="Genomic_DNA"/>
</dbReference>
<dbReference type="VEuPathDB" id="FungiDB:GW608_L02761"/>
<name>A0A0W0D1F7_CANGB</name>
<dbReference type="Proteomes" id="UP000054886">
    <property type="component" value="Unassembled WGS sequence"/>
</dbReference>
<dbReference type="VEuPathDB" id="FungiDB:CAGL0I03014g"/>
<dbReference type="GO" id="GO:0008033">
    <property type="term" value="P:tRNA processing"/>
    <property type="evidence" value="ECO:0007669"/>
    <property type="project" value="InterPro"/>
</dbReference>
<evidence type="ECO:0000313" key="2">
    <source>
        <dbReference type="Proteomes" id="UP000054886"/>
    </source>
</evidence>
<organism evidence="1 2">
    <name type="scientific">Candida glabrata</name>
    <name type="common">Yeast</name>
    <name type="synonym">Torulopsis glabrata</name>
    <dbReference type="NCBI Taxonomy" id="5478"/>
    <lineage>
        <taxon>Eukaryota</taxon>
        <taxon>Fungi</taxon>
        <taxon>Dikarya</taxon>
        <taxon>Ascomycota</taxon>
        <taxon>Saccharomycotina</taxon>
        <taxon>Saccharomycetes</taxon>
        <taxon>Saccharomycetales</taxon>
        <taxon>Saccharomycetaceae</taxon>
        <taxon>Nakaseomyces</taxon>
    </lineage>
</organism>
<proteinExistence type="predicted"/>